<feature type="compositionally biased region" description="Polar residues" evidence="1">
    <location>
        <begin position="122"/>
        <end position="147"/>
    </location>
</feature>
<evidence type="ECO:0000256" key="1">
    <source>
        <dbReference type="SAM" id="MobiDB-lite"/>
    </source>
</evidence>
<reference evidence="2 3" key="1">
    <citation type="journal article" date="2019" name="Commun. Biol.">
        <title>The bagworm genome reveals a unique fibroin gene that provides high tensile strength.</title>
        <authorList>
            <person name="Kono N."/>
            <person name="Nakamura H."/>
            <person name="Ohtoshi R."/>
            <person name="Tomita M."/>
            <person name="Numata K."/>
            <person name="Arakawa K."/>
        </authorList>
    </citation>
    <scope>NUCLEOTIDE SEQUENCE [LARGE SCALE GENOMIC DNA]</scope>
</reference>
<gene>
    <name evidence="2" type="ORF">EVAR_25138_1</name>
</gene>
<dbReference type="OrthoDB" id="10691639at2759"/>
<keyword evidence="3" id="KW-1185">Reference proteome</keyword>
<feature type="region of interest" description="Disordered" evidence="1">
    <location>
        <begin position="106"/>
        <end position="151"/>
    </location>
</feature>
<dbReference type="EMBL" id="BGZK01000884">
    <property type="protein sequence ID" value="GBP63987.1"/>
    <property type="molecule type" value="Genomic_DNA"/>
</dbReference>
<protein>
    <submittedName>
        <fullName evidence="2">Uncharacterized protein</fullName>
    </submittedName>
</protein>
<evidence type="ECO:0000313" key="3">
    <source>
        <dbReference type="Proteomes" id="UP000299102"/>
    </source>
</evidence>
<organism evidence="2 3">
    <name type="scientific">Eumeta variegata</name>
    <name type="common">Bagworm moth</name>
    <name type="synonym">Eumeta japonica</name>
    <dbReference type="NCBI Taxonomy" id="151549"/>
    <lineage>
        <taxon>Eukaryota</taxon>
        <taxon>Metazoa</taxon>
        <taxon>Ecdysozoa</taxon>
        <taxon>Arthropoda</taxon>
        <taxon>Hexapoda</taxon>
        <taxon>Insecta</taxon>
        <taxon>Pterygota</taxon>
        <taxon>Neoptera</taxon>
        <taxon>Endopterygota</taxon>
        <taxon>Lepidoptera</taxon>
        <taxon>Glossata</taxon>
        <taxon>Ditrysia</taxon>
        <taxon>Tineoidea</taxon>
        <taxon>Psychidae</taxon>
        <taxon>Oiketicinae</taxon>
        <taxon>Eumeta</taxon>
    </lineage>
</organism>
<comment type="caution">
    <text evidence="2">The sequence shown here is derived from an EMBL/GenBank/DDBJ whole genome shotgun (WGS) entry which is preliminary data.</text>
</comment>
<name>A0A4C1XP02_EUMVA</name>
<dbReference type="Proteomes" id="UP000299102">
    <property type="component" value="Unassembled WGS sequence"/>
</dbReference>
<proteinExistence type="predicted"/>
<dbReference type="AlphaFoldDB" id="A0A4C1XP02"/>
<sequence length="166" mass="18638">MTIYRWCAEIRRGRSLFQYCITYMQVDQKTVVTPEKAAAVQKVIQDDRRITHEQIWLSARVGVRVHTECISLSFISNDLAVNPILVPASYSDRAAVADFDPGYTHDYNPSPTLDSNPDPILDSNTGPTLDSNLVPTLDSNPGPTLDSNPGPVLDFDPVRFQLRYRN</sequence>
<evidence type="ECO:0000313" key="2">
    <source>
        <dbReference type="EMBL" id="GBP63987.1"/>
    </source>
</evidence>
<accession>A0A4C1XP02</accession>